<sequence length="724" mass="73320" precursor="true">MGRTGRGGRFALAGAAGAVGAASLVLAACGTGDNNATAGSPGTNPATNPGPASNTKPANIGAVTVKTYDGGSDDLLTAGLGKDGLAAALAPLPQNPTAAELRRYAIYTNYRALVDTTPGGGYGTLYGPNVDAQGNITGGQGKVAGREYLAFSDDGSGQQNVTMLVQIPDSFNVAKPCLITATSSGSRGVYGAISTGEWALKRGCAVAYTDKGTGAAPHDLDTDTVPLIDGTRAIRATAGGSAQFAAPLPGTSLAAFNALAPHRLAFKHAHSQRNPEKDWGAFTLQAAQFAIWAVNDRFGTVAPDGSRQRSLGPDQIVVIASSVSNGGGAAIAAAEQDTLGLIDGVAVGEPNLNLPDNTGVTVTRGGTPVSKSGRPLYDYTTTANLLQLCTSQATALAGAPGVGLYPVVQLAQPAINRCQSLASAGLVAGTDPASRAASALQKLHDSGWEAESDALHPSLALFEVANAVSVTFANALARASVADRLCGFSFAATGATVPAPAAIAPATLNALFATGNGVPPAAGVQLINDNNPGGPLRDIYSQSPGSNLADANLDGARCLRGLLTGTDAQSLALQAGLAQTLRSGDLRGKPAIIVHGRSDALLPVNHTSRPYLGYNRLKEGSASKLSYIEVTNGQHFDSFIGAVAGYDNRFIPLHVYLNRALDAVYENLTAGRALPPSQVVRTVARGGTTSPAPTLLSTNLPPLATVPADADRITVSGGTVEVPN</sequence>
<comment type="subcellular location">
    <subcellularLocation>
        <location evidence="2">Secreted</location>
    </subcellularLocation>
</comment>
<proteinExistence type="inferred from homology"/>
<keyword evidence="2" id="KW-0964">Secreted</keyword>
<dbReference type="PIRSF" id="PIRSF011409">
    <property type="entry name" value="HObutyrate_olig_hydrol"/>
    <property type="match status" value="1"/>
</dbReference>
<dbReference type="InterPro" id="IPR016582">
    <property type="entry name" value="OHBut_olig_hydro_put"/>
</dbReference>
<dbReference type="Pfam" id="PF10605">
    <property type="entry name" value="3HBOH"/>
    <property type="match status" value="1"/>
</dbReference>
<comment type="pathway">
    <text evidence="2">Lipid metabolism; butanoate metabolism.</text>
</comment>
<keyword evidence="1 2" id="KW-0378">Hydrolase</keyword>
<organism evidence="4 5">
    <name type="scientific">Cupriavidus basilensis</name>
    <dbReference type="NCBI Taxonomy" id="68895"/>
    <lineage>
        <taxon>Bacteria</taxon>
        <taxon>Pseudomonadati</taxon>
        <taxon>Pseudomonadota</taxon>
        <taxon>Betaproteobacteria</taxon>
        <taxon>Burkholderiales</taxon>
        <taxon>Burkholderiaceae</taxon>
        <taxon>Cupriavidus</taxon>
    </lineage>
</organism>
<feature type="active site" description="Charge relay system" evidence="2">
    <location>
        <position position="324"/>
    </location>
</feature>
<dbReference type="GO" id="GO:0016787">
    <property type="term" value="F:hydrolase activity"/>
    <property type="evidence" value="ECO:0007669"/>
    <property type="project" value="UniProtKB-KW"/>
</dbReference>
<keyword evidence="2" id="KW-0732">Signal</keyword>
<reference evidence="4 5" key="1">
    <citation type="submission" date="2023-03" db="EMBL/GenBank/DDBJ databases">
        <title>Draft assemblies of triclosan tolerant bacteria isolated from returned activated sludge.</title>
        <authorList>
            <person name="Van Hamelsveld S."/>
        </authorList>
    </citation>
    <scope>NUCLEOTIDE SEQUENCE [LARGE SCALE GENOMIC DNA]</scope>
    <source>
        <strain evidence="4 5">GW210010_S58</strain>
    </source>
</reference>
<evidence type="ECO:0000256" key="2">
    <source>
        <dbReference type="HAMAP-Rule" id="MF_01906"/>
    </source>
</evidence>
<evidence type="ECO:0000313" key="5">
    <source>
        <dbReference type="Proteomes" id="UP001216674"/>
    </source>
</evidence>
<feature type="region of interest" description="Disordered" evidence="3">
    <location>
        <begin position="36"/>
        <end position="58"/>
    </location>
</feature>
<feature type="compositionally biased region" description="Polar residues" evidence="3">
    <location>
        <begin position="36"/>
        <end position="57"/>
    </location>
</feature>
<name>A0ABT6AIH6_9BURK</name>
<dbReference type="EMBL" id="JARJLM010000075">
    <property type="protein sequence ID" value="MDF3832213.1"/>
    <property type="molecule type" value="Genomic_DNA"/>
</dbReference>
<evidence type="ECO:0000256" key="3">
    <source>
        <dbReference type="SAM" id="MobiDB-lite"/>
    </source>
</evidence>
<comment type="function">
    <text evidence="2">Participates in the degradation of poly-3-hydroxybutyrate (PHB). It works downstream of poly(3-hydroxybutyrate) depolymerase, hydrolyzing D(-)-3-hydroxybutyrate oligomers of various length (3HB-oligomers) into 3HB-monomers.</text>
</comment>
<gene>
    <name evidence="4" type="ORF">P3W85_04490</name>
</gene>
<accession>A0ABT6AIH6</accession>
<comment type="similarity">
    <text evidence="2">Belongs to the D-(-)-3-hydroxybutyrate oligomer hydrolase family.</text>
</comment>
<feature type="signal peptide" evidence="2">
    <location>
        <begin position="1"/>
        <end position="27"/>
    </location>
</feature>
<dbReference type="HAMAP" id="MF_01906">
    <property type="entry name" value="3HBOH"/>
    <property type="match status" value="1"/>
</dbReference>
<comment type="catalytic activity">
    <reaction evidence="2">
        <text>(3R)-hydroxybutanoate dimer + H2O = 2 (R)-3-hydroxybutanoate + H(+)</text>
        <dbReference type="Rhea" id="RHEA:10172"/>
        <dbReference type="ChEBI" id="CHEBI:10979"/>
        <dbReference type="ChEBI" id="CHEBI:10983"/>
        <dbReference type="ChEBI" id="CHEBI:15377"/>
        <dbReference type="ChEBI" id="CHEBI:15378"/>
        <dbReference type="EC" id="3.1.1.22"/>
    </reaction>
</comment>
<protein>
    <recommendedName>
        <fullName evidence="2">D-(-)-3-hydroxybutyrate oligomer hydrolase</fullName>
        <shortName evidence="2">3HB-oligomer hydrolase</shortName>
        <shortName evidence="2">3HBOH</shortName>
        <ecNumber evidence="2">3.1.1.22</ecNumber>
    </recommendedName>
</protein>
<dbReference type="EC" id="3.1.1.22" evidence="2"/>
<feature type="chain" id="PRO_5044908990" description="D-(-)-3-hydroxybutyrate oligomer hydrolase" evidence="2">
    <location>
        <begin position="28"/>
        <end position="724"/>
    </location>
</feature>
<keyword evidence="5" id="KW-1185">Reference proteome</keyword>
<dbReference type="PROSITE" id="PS51257">
    <property type="entry name" value="PROKAR_LIPOPROTEIN"/>
    <property type="match status" value="1"/>
</dbReference>
<comment type="caution">
    <text evidence="4">The sequence shown here is derived from an EMBL/GenBank/DDBJ whole genome shotgun (WGS) entry which is preliminary data.</text>
</comment>
<evidence type="ECO:0000313" key="4">
    <source>
        <dbReference type="EMBL" id="MDF3832213.1"/>
    </source>
</evidence>
<evidence type="ECO:0000256" key="1">
    <source>
        <dbReference type="ARBA" id="ARBA00022801"/>
    </source>
</evidence>
<dbReference type="Proteomes" id="UP001216674">
    <property type="component" value="Unassembled WGS sequence"/>
</dbReference>